<evidence type="ECO:0000256" key="2">
    <source>
        <dbReference type="SAM" id="Phobius"/>
    </source>
</evidence>
<feature type="compositionally biased region" description="Low complexity" evidence="1">
    <location>
        <begin position="239"/>
        <end position="263"/>
    </location>
</feature>
<keyword evidence="2" id="KW-0812">Transmembrane</keyword>
<evidence type="ECO:0000313" key="4">
    <source>
        <dbReference type="EMBL" id="MCS5712475.1"/>
    </source>
</evidence>
<feature type="region of interest" description="Disordered" evidence="1">
    <location>
        <begin position="150"/>
        <end position="272"/>
    </location>
</feature>
<gene>
    <name evidence="3" type="ORF">HT99x_00744</name>
    <name evidence="4" type="ORF">HT99x_013625</name>
</gene>
<evidence type="ECO:0000313" key="5">
    <source>
        <dbReference type="Proteomes" id="UP000051497"/>
    </source>
</evidence>
<keyword evidence="2" id="KW-0472">Membrane</keyword>
<sequence>MPKKPHTKRKQSADVSEESVEKSTSEESQEPTPEAAPANAENRKKLLTQLGHHSKFVRMMGWALGFVGLYFMGATFYALSHSVLLKPVGALIFGTSTSPGIPVAAAQAILPAFMAPYAVYFVVGIPLALWAYQFAFQYLNQHLFEPKVVQKQSNEADNDEAPDNQAENKPKGKKPTNEVENKPKATKAAVQVQDQAKKKAGASNKSDAKKSASAPAADKGHGKVISHAFNQHKRKAQETKQNAAQAKKAEAAKNATTEKNAAPAKRKTANRR</sequence>
<accession>A0A0Q9YZ72</accession>
<feature type="compositionally biased region" description="Low complexity" evidence="1">
    <location>
        <begin position="30"/>
        <end position="40"/>
    </location>
</feature>
<evidence type="ECO:0000256" key="1">
    <source>
        <dbReference type="SAM" id="MobiDB-lite"/>
    </source>
</evidence>
<feature type="transmembrane region" description="Helical" evidence="2">
    <location>
        <begin position="117"/>
        <end position="139"/>
    </location>
</feature>
<evidence type="ECO:0000313" key="3">
    <source>
        <dbReference type="EMBL" id="KRG22324.1"/>
    </source>
</evidence>
<name>A0A0Q9YZ72_9GAMM</name>
<feature type="compositionally biased region" description="Basic and acidic residues" evidence="1">
    <location>
        <begin position="166"/>
        <end position="183"/>
    </location>
</feature>
<keyword evidence="2" id="KW-1133">Transmembrane helix</keyword>
<feature type="compositionally biased region" description="Basic residues" evidence="1">
    <location>
        <begin position="1"/>
        <end position="10"/>
    </location>
</feature>
<dbReference type="RefSeq" id="WP_075065378.1">
    <property type="nucleotide sequence ID" value="NZ_LKAJ02000001.1"/>
</dbReference>
<protein>
    <submittedName>
        <fullName evidence="3">Uncharacterized protein</fullName>
    </submittedName>
</protein>
<dbReference type="AlphaFoldDB" id="A0A0Q9YZ72"/>
<organism evidence="3">
    <name type="scientific">Candidatus Berkiella aquae</name>
    <dbReference type="NCBI Taxonomy" id="295108"/>
    <lineage>
        <taxon>Bacteria</taxon>
        <taxon>Pseudomonadati</taxon>
        <taxon>Pseudomonadota</taxon>
        <taxon>Gammaproteobacteria</taxon>
        <taxon>Candidatus Berkiellales</taxon>
        <taxon>Candidatus Berkiellaceae</taxon>
        <taxon>Candidatus Berkiella</taxon>
    </lineage>
</organism>
<feature type="compositionally biased region" description="Low complexity" evidence="1">
    <location>
        <begin position="201"/>
        <end position="217"/>
    </location>
</feature>
<reference evidence="4" key="3">
    <citation type="submission" date="2021-06" db="EMBL/GenBank/DDBJ databases">
        <title>Genomic Description and Analysis of Intracellular Bacteria, Candidatus Berkiella cookevillensis and Candidatus Berkiella aquae.</title>
        <authorList>
            <person name="Kidane D.T."/>
            <person name="Mehari Y.T."/>
            <person name="Rice F.C."/>
            <person name="Arivett B.A."/>
            <person name="Farone A.L."/>
            <person name="Berk S.G."/>
            <person name="Farone M.B."/>
        </authorList>
    </citation>
    <scope>NUCLEOTIDE SEQUENCE</scope>
    <source>
        <strain evidence="4">HT99</strain>
    </source>
</reference>
<dbReference type="Proteomes" id="UP000051497">
    <property type="component" value="Unassembled WGS sequence"/>
</dbReference>
<reference evidence="4" key="2">
    <citation type="journal article" date="2016" name="Genome Announc.">
        <title>Draft Genome Sequences of Two Novel Amoeba-Resistant Intranuclear Bacteria, 'Candidatus Berkiella cookevillensis' and 'Candidatus Berkiella aquae'.</title>
        <authorList>
            <person name="Mehari Y.T."/>
            <person name="Arivett B.A."/>
            <person name="Farone A.L."/>
            <person name="Gunderson J.H."/>
            <person name="Farone M.B."/>
        </authorList>
    </citation>
    <scope>NUCLEOTIDE SEQUENCE</scope>
    <source>
        <strain evidence="4">HT99</strain>
    </source>
</reference>
<reference evidence="3" key="1">
    <citation type="submission" date="2015-09" db="EMBL/GenBank/DDBJ databases">
        <title>Draft Genome Sequences of Two Novel Amoeba-resistant Intranuclear Bacteria, Candidatus Berkiella cookevillensis and Candidatus Berkiella aquae.</title>
        <authorList>
            <person name="Mehari Y.T."/>
            <person name="Arivett B.A."/>
            <person name="Farone A.L."/>
            <person name="Gunderson J.H."/>
            <person name="Farone M.B."/>
        </authorList>
    </citation>
    <scope>NUCLEOTIDE SEQUENCE [LARGE SCALE GENOMIC DNA]</scope>
    <source>
        <strain evidence="3">HT99</strain>
    </source>
</reference>
<keyword evidence="5" id="KW-1185">Reference proteome</keyword>
<proteinExistence type="predicted"/>
<feature type="region of interest" description="Disordered" evidence="1">
    <location>
        <begin position="1"/>
        <end position="40"/>
    </location>
</feature>
<feature type="transmembrane region" description="Helical" evidence="2">
    <location>
        <begin position="59"/>
        <end position="79"/>
    </location>
</feature>
<dbReference type="EMBL" id="LKAJ02000001">
    <property type="protein sequence ID" value="MCS5712475.1"/>
    <property type="molecule type" value="Genomic_DNA"/>
</dbReference>
<dbReference type="EMBL" id="LKAJ01000002">
    <property type="protein sequence ID" value="KRG22324.1"/>
    <property type="molecule type" value="Genomic_DNA"/>
</dbReference>
<comment type="caution">
    <text evidence="3">The sequence shown here is derived from an EMBL/GenBank/DDBJ whole genome shotgun (WGS) entry which is preliminary data.</text>
</comment>